<dbReference type="InterPro" id="IPR006016">
    <property type="entry name" value="UspA"/>
</dbReference>
<dbReference type="PRINTS" id="PR01438">
    <property type="entry name" value="UNVRSLSTRESS"/>
</dbReference>
<accession>A0A6N9I196</accession>
<name>A0A6N9I196_9LACO</name>
<sequence>MFTEHSKADYVRMKSNYDIYKSDFINLIPLKEAIKMAFPPKDIMVPLDGSKNAERALTTAIALAKESKARLHLVRVIDPNIYAAYGGGANATVFNEDVRLATENYLEDVAKRVKESGFTNFSTKLLQGNIKSTLARSYPEEHKIDLIIIGATGMNAISQAVMGSVTAYVVRHATVNVFVVKDDA</sequence>
<dbReference type="Pfam" id="PF00582">
    <property type="entry name" value="Usp"/>
    <property type="match status" value="1"/>
</dbReference>
<comment type="similarity">
    <text evidence="1">Belongs to the universal stress protein A family.</text>
</comment>
<evidence type="ECO:0000313" key="4">
    <source>
        <dbReference type="Proteomes" id="UP000449209"/>
    </source>
</evidence>
<proteinExistence type="inferred from homology"/>
<gene>
    <name evidence="3" type="ORF">GB993_04175</name>
</gene>
<dbReference type="InterPro" id="IPR006015">
    <property type="entry name" value="Universal_stress_UspA"/>
</dbReference>
<dbReference type="Proteomes" id="UP000449209">
    <property type="component" value="Unassembled WGS sequence"/>
</dbReference>
<evidence type="ECO:0000256" key="1">
    <source>
        <dbReference type="ARBA" id="ARBA00008791"/>
    </source>
</evidence>
<evidence type="ECO:0000313" key="3">
    <source>
        <dbReference type="EMBL" id="MYV16710.1"/>
    </source>
</evidence>
<protein>
    <submittedName>
        <fullName evidence="3">Universal stress protein</fullName>
    </submittedName>
</protein>
<feature type="domain" description="UspA" evidence="2">
    <location>
        <begin position="41"/>
        <end position="181"/>
    </location>
</feature>
<dbReference type="PANTHER" id="PTHR46268">
    <property type="entry name" value="STRESS RESPONSE PROTEIN NHAX"/>
    <property type="match status" value="1"/>
</dbReference>
<evidence type="ECO:0000259" key="2">
    <source>
        <dbReference type="Pfam" id="PF00582"/>
    </source>
</evidence>
<dbReference type="PANTHER" id="PTHR46268:SF6">
    <property type="entry name" value="UNIVERSAL STRESS PROTEIN UP12"/>
    <property type="match status" value="1"/>
</dbReference>
<dbReference type="AlphaFoldDB" id="A0A6N9I196"/>
<dbReference type="EMBL" id="WEZQ01000005">
    <property type="protein sequence ID" value="MYV16710.1"/>
    <property type="molecule type" value="Genomic_DNA"/>
</dbReference>
<dbReference type="CDD" id="cd00293">
    <property type="entry name" value="USP-like"/>
    <property type="match status" value="1"/>
</dbReference>
<dbReference type="SUPFAM" id="SSF52402">
    <property type="entry name" value="Adenine nucleotide alpha hydrolases-like"/>
    <property type="match status" value="1"/>
</dbReference>
<organism evidence="3 4">
    <name type="scientific">Furfurilactobacillus milii</name>
    <dbReference type="NCBI Taxonomy" id="2888272"/>
    <lineage>
        <taxon>Bacteria</taxon>
        <taxon>Bacillati</taxon>
        <taxon>Bacillota</taxon>
        <taxon>Bacilli</taxon>
        <taxon>Lactobacillales</taxon>
        <taxon>Lactobacillaceae</taxon>
        <taxon>Furfurilactobacillus</taxon>
    </lineage>
</organism>
<dbReference type="InterPro" id="IPR014729">
    <property type="entry name" value="Rossmann-like_a/b/a_fold"/>
</dbReference>
<reference evidence="3 4" key="1">
    <citation type="journal article" date="2019" name="Appl. Environ. Microbiol.">
        <title>Genetic determinants of hydroxycinnamic acid metabolism in heterofermentative lactobacilli.</title>
        <authorList>
            <person name="Gaur G."/>
            <person name="Oh J.H."/>
            <person name="Filannino P."/>
            <person name="Gobbetti M."/>
            <person name="van Pijkeren J.P."/>
            <person name="Ganzle M.G."/>
        </authorList>
    </citation>
    <scope>NUCLEOTIDE SEQUENCE [LARGE SCALE GENOMIC DNA]</scope>
    <source>
        <strain evidence="3 4">C5</strain>
    </source>
</reference>
<comment type="caution">
    <text evidence="3">The sequence shown here is derived from an EMBL/GenBank/DDBJ whole genome shotgun (WGS) entry which is preliminary data.</text>
</comment>
<dbReference type="Gene3D" id="3.40.50.620">
    <property type="entry name" value="HUPs"/>
    <property type="match status" value="1"/>
</dbReference>